<sequence length="66" mass="7159">MAGKKLDRTNARTALEVVRESPTIAFITVAPAVVVFGVVWWLFGFWAAILLALVFGVAAVATQKLR</sequence>
<reference evidence="3 4" key="1">
    <citation type="submission" date="2017-07" db="EMBL/GenBank/DDBJ databases">
        <title>Draft sequence of Rhodococcus enclensis 23b-28.</title>
        <authorList>
            <person name="Besaury L."/>
            <person name="Sancelme M."/>
            <person name="Amato P."/>
            <person name="Lallement A."/>
            <person name="Delort A.-M."/>
        </authorList>
    </citation>
    <scope>NUCLEOTIDE SEQUENCE [LARGE SCALE GENOMIC DNA]</scope>
    <source>
        <strain evidence="3 4">23b-28</strain>
    </source>
</reference>
<dbReference type="AlphaFoldDB" id="A0A069JI45"/>
<keyword evidence="1" id="KW-0812">Transmembrane</keyword>
<organism evidence="3 4">
    <name type="scientific">Rhodococcus qingshengii</name>
    <dbReference type="NCBI Taxonomy" id="334542"/>
    <lineage>
        <taxon>Bacteria</taxon>
        <taxon>Bacillati</taxon>
        <taxon>Actinomycetota</taxon>
        <taxon>Actinomycetes</taxon>
        <taxon>Mycobacteriales</taxon>
        <taxon>Nocardiaceae</taxon>
        <taxon>Rhodococcus</taxon>
        <taxon>Rhodococcus erythropolis group</taxon>
    </lineage>
</organism>
<feature type="transmembrane region" description="Helical" evidence="1">
    <location>
        <begin position="21"/>
        <end position="39"/>
    </location>
</feature>
<dbReference type="Proteomes" id="UP000230886">
    <property type="component" value="Unassembled WGS sequence"/>
</dbReference>
<gene>
    <name evidence="3" type="ORF">CHR55_10570</name>
    <name evidence="2" type="ORF">PXH69_14030</name>
</gene>
<dbReference type="EMBL" id="JARDXE010000008">
    <property type="protein sequence ID" value="MDE8646077.1"/>
    <property type="molecule type" value="Genomic_DNA"/>
</dbReference>
<accession>A0A069JI45</accession>
<dbReference type="EMBL" id="NOVD01000005">
    <property type="protein sequence ID" value="PCK27215.1"/>
    <property type="molecule type" value="Genomic_DNA"/>
</dbReference>
<evidence type="ECO:0000313" key="3">
    <source>
        <dbReference type="EMBL" id="PCK27215.1"/>
    </source>
</evidence>
<evidence type="ECO:0000313" key="2">
    <source>
        <dbReference type="EMBL" id="MDE8646077.1"/>
    </source>
</evidence>
<reference evidence="2" key="2">
    <citation type="submission" date="2023-02" db="EMBL/GenBank/DDBJ databases">
        <title>A novel hydrolase synthesized by Rhodococcus erythropolis HQ is responsible for the detoxification of Zearalenone.</title>
        <authorList>
            <person name="Hu J."/>
            <person name="Xu J."/>
        </authorList>
    </citation>
    <scope>NUCLEOTIDE SEQUENCE</scope>
    <source>
        <strain evidence="2">HQ</strain>
    </source>
</reference>
<dbReference type="Proteomes" id="UP001217325">
    <property type="component" value="Unassembled WGS sequence"/>
</dbReference>
<protein>
    <submittedName>
        <fullName evidence="3">Uncharacterized protein</fullName>
    </submittedName>
</protein>
<evidence type="ECO:0000256" key="1">
    <source>
        <dbReference type="SAM" id="Phobius"/>
    </source>
</evidence>
<dbReference type="GeneID" id="57488122"/>
<name>A0A069JI45_RHOSG</name>
<feature type="transmembrane region" description="Helical" evidence="1">
    <location>
        <begin position="45"/>
        <end position="62"/>
    </location>
</feature>
<dbReference type="RefSeq" id="WP_003941897.1">
    <property type="nucleotide sequence ID" value="NZ_AP023172.1"/>
</dbReference>
<keyword evidence="1" id="KW-1133">Transmembrane helix</keyword>
<comment type="caution">
    <text evidence="3">The sequence shown here is derived from an EMBL/GenBank/DDBJ whole genome shotgun (WGS) entry which is preliminary data.</text>
</comment>
<accession>A0A1C4FJX9</accession>
<evidence type="ECO:0000313" key="4">
    <source>
        <dbReference type="Proteomes" id="UP000230886"/>
    </source>
</evidence>
<keyword evidence="1" id="KW-0472">Membrane</keyword>
<proteinExistence type="predicted"/>